<evidence type="ECO:0000313" key="7">
    <source>
        <dbReference type="Proteomes" id="UP000027222"/>
    </source>
</evidence>
<evidence type="ECO:0000313" key="6">
    <source>
        <dbReference type="EMBL" id="KDR76179.1"/>
    </source>
</evidence>
<reference evidence="7" key="1">
    <citation type="journal article" date="2014" name="Proc. Natl. Acad. Sci. U.S.A.">
        <title>Extensive sampling of basidiomycete genomes demonstrates inadequacy of the white-rot/brown-rot paradigm for wood decay fungi.</title>
        <authorList>
            <person name="Riley R."/>
            <person name="Salamov A.A."/>
            <person name="Brown D.W."/>
            <person name="Nagy L.G."/>
            <person name="Floudas D."/>
            <person name="Held B.W."/>
            <person name="Levasseur A."/>
            <person name="Lombard V."/>
            <person name="Morin E."/>
            <person name="Otillar R."/>
            <person name="Lindquist E.A."/>
            <person name="Sun H."/>
            <person name="LaButti K.M."/>
            <person name="Schmutz J."/>
            <person name="Jabbour D."/>
            <person name="Luo H."/>
            <person name="Baker S.E."/>
            <person name="Pisabarro A.G."/>
            <person name="Walton J.D."/>
            <person name="Blanchette R.A."/>
            <person name="Henrissat B."/>
            <person name="Martin F."/>
            <person name="Cullen D."/>
            <person name="Hibbett D.S."/>
            <person name="Grigoriev I.V."/>
        </authorList>
    </citation>
    <scope>NUCLEOTIDE SEQUENCE [LARGE SCALE GENOMIC DNA]</scope>
    <source>
        <strain evidence="7">CBS 339.88</strain>
    </source>
</reference>
<dbReference type="EMBL" id="KL142379">
    <property type="protein sequence ID" value="KDR76179.1"/>
    <property type="molecule type" value="Genomic_DNA"/>
</dbReference>
<dbReference type="HOGENOM" id="CLU_1102929_0_0_1"/>
<dbReference type="STRING" id="685588.A0A067T8D6"/>
<dbReference type="AlphaFoldDB" id="A0A067T8D6"/>
<evidence type="ECO:0000256" key="2">
    <source>
        <dbReference type="ARBA" id="ARBA00022771"/>
    </source>
</evidence>
<protein>
    <recommendedName>
        <fullName evidence="5">MYND-type domain-containing protein</fullName>
    </recommendedName>
</protein>
<gene>
    <name evidence="6" type="ORF">GALMADRAFT_247397</name>
</gene>
<evidence type="ECO:0000256" key="3">
    <source>
        <dbReference type="ARBA" id="ARBA00022833"/>
    </source>
</evidence>
<evidence type="ECO:0000256" key="4">
    <source>
        <dbReference type="PROSITE-ProRule" id="PRU00134"/>
    </source>
</evidence>
<dbReference type="Pfam" id="PF01753">
    <property type="entry name" value="zf-MYND"/>
    <property type="match status" value="1"/>
</dbReference>
<dbReference type="Gene3D" id="6.10.140.2220">
    <property type="match status" value="1"/>
</dbReference>
<name>A0A067T8D6_GALM3</name>
<dbReference type="GO" id="GO:0008270">
    <property type="term" value="F:zinc ion binding"/>
    <property type="evidence" value="ECO:0007669"/>
    <property type="project" value="UniProtKB-KW"/>
</dbReference>
<keyword evidence="7" id="KW-1185">Reference proteome</keyword>
<keyword evidence="2 4" id="KW-0863">Zinc-finger</keyword>
<dbReference type="OrthoDB" id="432970at2759"/>
<evidence type="ECO:0000259" key="5">
    <source>
        <dbReference type="PROSITE" id="PS50865"/>
    </source>
</evidence>
<evidence type="ECO:0000256" key="1">
    <source>
        <dbReference type="ARBA" id="ARBA00022723"/>
    </source>
</evidence>
<dbReference type="Proteomes" id="UP000027222">
    <property type="component" value="Unassembled WGS sequence"/>
</dbReference>
<keyword evidence="3" id="KW-0862">Zinc</keyword>
<sequence>MTCSTDGCSNHQRLSKCARCRSAYYCSADCQKKDWKHHKPACNISVTLQQGERDTTEPPLRRHLRHWTARFDISLLCAAIVGMNIRDSFSNIDKYGMIVRLSPRPHPITGARFSLESCSIVSMLEFKIIFLGYGMGLILEQHEKERALSKAKSKGEEDFAACAVIANNVGKWKLDGEHNIEVRFKPLSMSRSRAKSPQLNDPTLAWLETLQIQIENDLPTRPAIVR</sequence>
<dbReference type="SUPFAM" id="SSF144232">
    <property type="entry name" value="HIT/MYND zinc finger-like"/>
    <property type="match status" value="1"/>
</dbReference>
<feature type="domain" description="MYND-type" evidence="5">
    <location>
        <begin position="5"/>
        <end position="42"/>
    </location>
</feature>
<keyword evidence="1" id="KW-0479">Metal-binding</keyword>
<organism evidence="6 7">
    <name type="scientific">Galerina marginata (strain CBS 339.88)</name>
    <dbReference type="NCBI Taxonomy" id="685588"/>
    <lineage>
        <taxon>Eukaryota</taxon>
        <taxon>Fungi</taxon>
        <taxon>Dikarya</taxon>
        <taxon>Basidiomycota</taxon>
        <taxon>Agaricomycotina</taxon>
        <taxon>Agaricomycetes</taxon>
        <taxon>Agaricomycetidae</taxon>
        <taxon>Agaricales</taxon>
        <taxon>Agaricineae</taxon>
        <taxon>Strophariaceae</taxon>
        <taxon>Galerina</taxon>
    </lineage>
</organism>
<dbReference type="PROSITE" id="PS50865">
    <property type="entry name" value="ZF_MYND_2"/>
    <property type="match status" value="1"/>
</dbReference>
<accession>A0A067T8D6</accession>
<dbReference type="InterPro" id="IPR002893">
    <property type="entry name" value="Znf_MYND"/>
</dbReference>
<proteinExistence type="predicted"/>